<dbReference type="SUPFAM" id="SSF52540">
    <property type="entry name" value="P-loop containing nucleoside triphosphate hydrolases"/>
    <property type="match status" value="1"/>
</dbReference>
<keyword evidence="1" id="KW-1133">Transmembrane helix</keyword>
<keyword evidence="3" id="KW-0067">ATP-binding</keyword>
<keyword evidence="1" id="KW-0472">Membrane</keyword>
<evidence type="ECO:0000313" key="3">
    <source>
        <dbReference type="EMBL" id="QCI68544.1"/>
    </source>
</evidence>
<keyword evidence="3" id="KW-0547">Nucleotide-binding</keyword>
<gene>
    <name evidence="3" type="ORF">E8M01_32530</name>
</gene>
<name>A0A4D7B565_9HYPH</name>
<organism evidence="3 4">
    <name type="scientific">Phreatobacter stygius</name>
    <dbReference type="NCBI Taxonomy" id="1940610"/>
    <lineage>
        <taxon>Bacteria</taxon>
        <taxon>Pseudomonadati</taxon>
        <taxon>Pseudomonadota</taxon>
        <taxon>Alphaproteobacteria</taxon>
        <taxon>Hyphomicrobiales</taxon>
        <taxon>Phreatobacteraceae</taxon>
        <taxon>Phreatobacter</taxon>
    </lineage>
</organism>
<proteinExistence type="predicted"/>
<evidence type="ECO:0000256" key="1">
    <source>
        <dbReference type="SAM" id="Phobius"/>
    </source>
</evidence>
<accession>A0A4D7B565</accession>
<reference evidence="3 4" key="1">
    <citation type="submission" date="2019-04" db="EMBL/GenBank/DDBJ databases">
        <title>Phreatobacter aquaticus sp. nov.</title>
        <authorList>
            <person name="Choi A."/>
        </authorList>
    </citation>
    <scope>NUCLEOTIDE SEQUENCE [LARGE SCALE GENOMIC DNA]</scope>
    <source>
        <strain evidence="3 4">KCTC 52518</strain>
    </source>
</reference>
<dbReference type="AlphaFoldDB" id="A0A4D7B565"/>
<dbReference type="RefSeq" id="WP_136963963.1">
    <property type="nucleotide sequence ID" value="NZ_CP039690.1"/>
</dbReference>
<dbReference type="OrthoDB" id="8242454at2"/>
<dbReference type="KEGG" id="pstg:E8M01_32530"/>
<dbReference type="Pfam" id="PF20703">
    <property type="entry name" value="nSTAND1"/>
    <property type="match status" value="1"/>
</dbReference>
<dbReference type="EMBL" id="CP039690">
    <property type="protein sequence ID" value="QCI68544.1"/>
    <property type="molecule type" value="Genomic_DNA"/>
</dbReference>
<dbReference type="InterPro" id="IPR049052">
    <property type="entry name" value="nSTAND1"/>
</dbReference>
<dbReference type="Proteomes" id="UP000298781">
    <property type="component" value="Chromosome"/>
</dbReference>
<evidence type="ECO:0000259" key="2">
    <source>
        <dbReference type="Pfam" id="PF20703"/>
    </source>
</evidence>
<protein>
    <submittedName>
        <fullName evidence="3">ATP-binding protein</fullName>
    </submittedName>
</protein>
<keyword evidence="4" id="KW-1185">Reference proteome</keyword>
<dbReference type="GO" id="GO:0005524">
    <property type="term" value="F:ATP binding"/>
    <property type="evidence" value="ECO:0007669"/>
    <property type="project" value="UniProtKB-KW"/>
</dbReference>
<keyword evidence="1" id="KW-0812">Transmembrane</keyword>
<feature type="domain" description="Novel STAND NTPase 1" evidence="2">
    <location>
        <begin position="110"/>
        <end position="506"/>
    </location>
</feature>
<sequence>MTDAATDYSGFETLQELQDENLKRMRAWREKLKARQDRPDPGDVDIFITKTIATGQRLWSRQERELAQSALDFWTTELTSLGRSVPGDAGGPNLAPFDEKGLPKLGETSPFKGLRAYEEQDAANFHGREGASKALADRVLARPLVVVTGPSGSGKTSLISAGLLPELRKRGVIGDNGELALVHISAPTSNPLDEVIEILLDPAANGEAVRKARQQIESEPDILGALLEARFGKPVLMIIDQFEEILTSAAPNPGRDAFARAIASLPADSHVVIGLRNDYLDELRQLPELGLLANQRGARFSPPPMSPAELKRIIMATADGSGLRFADGVCDELVKSIAGEPTGLPLLQFTLNEMWHAARSGNTNWISRAIAQKVGPPREALKRAAERVYAELSDEDKELTRDLFLDLVAFSIDREFMRQPRSRGELRSNRNPEAVDRVLDRFTEAGLLRVENSRARTEDWYDVTHETLIGNWSRLRDWLIEARKANRSFLRMREIARLWASHDKAEGYLISGRALDEARNYRGRSATLDELIFASEAKENRSRRRDRMGLAAAVSLVLAVIIAMPFYYVRQVQQESLVAIASARAELDRIKAEARASLDGLNQGEIEPLRKFLRDYGDAQPEELARLAVQRRPGGQGSDIRSQIVATSQRSIRPADPRATCQGHLWLGSADNPKVVPLPSAGDAAVGKTLTLTANVRLRAGEPTANYLMARQIGVVPVDAAVTIRGPVAARRRSTGDQLWAPVETARQYCTNVFVQYVGDAARVPDLRKVLADAGFQVPAAEQIETARGRSEVRYFYAADRPMATEVAQRLAVYNNGRPLALSPLLDLPARPPESTMEVWIDLGR</sequence>
<dbReference type="InterPro" id="IPR027417">
    <property type="entry name" value="P-loop_NTPase"/>
</dbReference>
<feature type="transmembrane region" description="Helical" evidence="1">
    <location>
        <begin position="548"/>
        <end position="568"/>
    </location>
</feature>
<dbReference type="Gene3D" id="3.40.50.300">
    <property type="entry name" value="P-loop containing nucleotide triphosphate hydrolases"/>
    <property type="match status" value="1"/>
</dbReference>
<evidence type="ECO:0000313" key="4">
    <source>
        <dbReference type="Proteomes" id="UP000298781"/>
    </source>
</evidence>